<name>A0A9P4W5U2_CURKU</name>
<evidence type="ECO:0000313" key="2">
    <source>
        <dbReference type="EMBL" id="KAF3000921.1"/>
    </source>
</evidence>
<keyword evidence="3" id="KW-1185">Reference proteome</keyword>
<organism evidence="2 3">
    <name type="scientific">Curvularia kusanoi</name>
    <name type="common">Cochliobolus kusanoi</name>
    <dbReference type="NCBI Taxonomy" id="90978"/>
    <lineage>
        <taxon>Eukaryota</taxon>
        <taxon>Fungi</taxon>
        <taxon>Dikarya</taxon>
        <taxon>Ascomycota</taxon>
        <taxon>Pezizomycotina</taxon>
        <taxon>Dothideomycetes</taxon>
        <taxon>Pleosporomycetidae</taxon>
        <taxon>Pleosporales</taxon>
        <taxon>Pleosporineae</taxon>
        <taxon>Pleosporaceae</taxon>
        <taxon>Curvularia</taxon>
    </lineage>
</organism>
<evidence type="ECO:0000313" key="3">
    <source>
        <dbReference type="Proteomes" id="UP000801428"/>
    </source>
</evidence>
<protein>
    <submittedName>
        <fullName evidence="2">Uncharacterized protein</fullName>
    </submittedName>
</protein>
<proteinExistence type="predicted"/>
<reference evidence="2" key="1">
    <citation type="submission" date="2019-04" db="EMBL/GenBank/DDBJ databases">
        <title>Sequencing of skin fungus with MAO and IRED activity.</title>
        <authorList>
            <person name="Marsaioli A.J."/>
            <person name="Bonatto J.M.C."/>
            <person name="Reis Junior O."/>
        </authorList>
    </citation>
    <scope>NUCLEOTIDE SEQUENCE</scope>
    <source>
        <strain evidence="2">30M1</strain>
    </source>
</reference>
<sequence>MPISTTFLLGPSSSKTYFFNTPTHWAHSELPSDITALLTAAPPVTDVVDLALGTNGAYFISYRSPLSGLLECKHYNLPNPLISWLYASQSSVVRDVRSLSVVLGPWDSYYAWDAQGASWANVPAGLEKALLKRLVSQTGPVTRWSTDGYEAPSFVSLGNDGAYFMRTVSGGGCWDFRLPKVDARAGLGSLGGDGWDGLRGMHKFLEDSSDFSNVAAVHLMPSHANAYVAVLTSGKMFSNLPEHTWTDYAKMADKLPPFVQQGAPLPPMPASAAQVQPMQMPQPSQVPQPMQAPLHTPQFHGQQHHSQQLHSQQYQTTPIQAQFQGPPPNYKQSQRGVSGCCGQSTTGAPHTCCQPNAMQARPWPLPPINATHM</sequence>
<feature type="compositionally biased region" description="Low complexity" evidence="1">
    <location>
        <begin position="270"/>
        <end position="310"/>
    </location>
</feature>
<dbReference type="AlphaFoldDB" id="A0A9P4W5U2"/>
<comment type="caution">
    <text evidence="2">The sequence shown here is derived from an EMBL/GenBank/DDBJ whole genome shotgun (WGS) entry which is preliminary data.</text>
</comment>
<dbReference type="OrthoDB" id="4354287at2759"/>
<gene>
    <name evidence="2" type="ORF">E8E13_008533</name>
</gene>
<dbReference type="EMBL" id="SWKU01000014">
    <property type="protein sequence ID" value="KAF3000921.1"/>
    <property type="molecule type" value="Genomic_DNA"/>
</dbReference>
<dbReference type="Proteomes" id="UP000801428">
    <property type="component" value="Unassembled WGS sequence"/>
</dbReference>
<feature type="region of interest" description="Disordered" evidence="1">
    <location>
        <begin position="259"/>
        <end position="310"/>
    </location>
</feature>
<evidence type="ECO:0000256" key="1">
    <source>
        <dbReference type="SAM" id="MobiDB-lite"/>
    </source>
</evidence>
<accession>A0A9P4W5U2</accession>